<dbReference type="RefSeq" id="WP_076590257.1">
    <property type="nucleotide sequence ID" value="NZ_JABEYA020000019.1"/>
</dbReference>
<dbReference type="Proteomes" id="UP001238540">
    <property type="component" value="Unassembled WGS sequence"/>
</dbReference>
<keyword evidence="2" id="KW-1133">Transmembrane helix</keyword>
<organism evidence="3 4">
    <name type="scientific">Vibrio ostreicida</name>
    <dbReference type="NCBI Taxonomy" id="526588"/>
    <lineage>
        <taxon>Bacteria</taxon>
        <taxon>Pseudomonadati</taxon>
        <taxon>Pseudomonadota</taxon>
        <taxon>Gammaproteobacteria</taxon>
        <taxon>Vibrionales</taxon>
        <taxon>Vibrionaceae</taxon>
        <taxon>Vibrio</taxon>
    </lineage>
</organism>
<evidence type="ECO:0000313" key="3">
    <source>
        <dbReference type="EMBL" id="MDN3608716.1"/>
    </source>
</evidence>
<keyword evidence="2" id="KW-0812">Transmembrane</keyword>
<feature type="transmembrane region" description="Helical" evidence="2">
    <location>
        <begin position="12"/>
        <end position="35"/>
    </location>
</feature>
<evidence type="ECO:0000256" key="2">
    <source>
        <dbReference type="SAM" id="Phobius"/>
    </source>
</evidence>
<keyword evidence="2" id="KW-0472">Membrane</keyword>
<evidence type="ECO:0000313" key="4">
    <source>
        <dbReference type="Proteomes" id="UP001238540"/>
    </source>
</evidence>
<gene>
    <name evidence="3" type="ORF">QWZ16_02950</name>
</gene>
<name>A0ABT8BPA2_9VIBR</name>
<dbReference type="EMBL" id="JAUFQC010000001">
    <property type="protein sequence ID" value="MDN3608716.1"/>
    <property type="molecule type" value="Genomic_DNA"/>
</dbReference>
<comment type="caution">
    <text evidence="3">The sequence shown here is derived from an EMBL/GenBank/DDBJ whole genome shotgun (WGS) entry which is preliminary data.</text>
</comment>
<keyword evidence="1" id="KW-0175">Coiled coil</keyword>
<proteinExistence type="predicted"/>
<accession>A0ABT8BPA2</accession>
<protein>
    <submittedName>
        <fullName evidence="3">Chromosome partitioning protein ParA</fullName>
    </submittedName>
</protein>
<keyword evidence="4" id="KW-1185">Reference proteome</keyword>
<evidence type="ECO:0000256" key="1">
    <source>
        <dbReference type="SAM" id="Coils"/>
    </source>
</evidence>
<feature type="coiled-coil region" evidence="1">
    <location>
        <begin position="110"/>
        <end position="240"/>
    </location>
</feature>
<sequence length="256" mass="29117">MDLALLLTTENLVALAIDLGLFILLVWFIILLLMLREFRHFARQMSGSNDMDQQTYSLCQESVDNALNYTAENTDTLNDLIIIQQALEAQVSQLKSASHGGLSEEDQRSIDDLNQKLNNSHKLIKKLKGDLNRSVKGLKQAKNKLVKQSDTVESLQQEKEQLEQQFSQLEQEYVEISEAGGFNKIEQEYQQERKQLLGIIETYKKKLAEQGSSGDLAAQLETIQQQLHHTTKEKDFIEKKFLALVEENEKSGDSSS</sequence>
<reference evidence="4" key="1">
    <citation type="journal article" date="2019" name="Int. J. Syst. Evol. Microbiol.">
        <title>The Global Catalogue of Microorganisms (GCM) 10K type strain sequencing project: providing services to taxonomists for standard genome sequencing and annotation.</title>
        <authorList>
            <consortium name="The Broad Institute Genomics Platform"/>
            <consortium name="The Broad Institute Genome Sequencing Center for Infectious Disease"/>
            <person name="Wu L."/>
            <person name="Ma J."/>
        </authorList>
    </citation>
    <scope>NUCLEOTIDE SEQUENCE [LARGE SCALE GENOMIC DNA]</scope>
    <source>
        <strain evidence="4">CECT 7398</strain>
    </source>
</reference>